<evidence type="ECO:0000313" key="3">
    <source>
        <dbReference type="Proteomes" id="UP000242188"/>
    </source>
</evidence>
<dbReference type="PANTHER" id="PTHR12333:SF0">
    <property type="entry name" value="COMM DOMAIN-CONTAINING PROTEIN 10"/>
    <property type="match status" value="1"/>
</dbReference>
<evidence type="ECO:0000313" key="2">
    <source>
        <dbReference type="EMBL" id="OWF53988.1"/>
    </source>
</evidence>
<dbReference type="Proteomes" id="UP000242188">
    <property type="component" value="Unassembled WGS sequence"/>
</dbReference>
<gene>
    <name evidence="2" type="ORF">KP79_PYT15329</name>
</gene>
<dbReference type="Pfam" id="PF07258">
    <property type="entry name" value="COMM_domain"/>
    <property type="match status" value="1"/>
</dbReference>
<dbReference type="PROSITE" id="PS51269">
    <property type="entry name" value="COMM"/>
    <property type="match status" value="1"/>
</dbReference>
<organism evidence="2 3">
    <name type="scientific">Mizuhopecten yessoensis</name>
    <name type="common">Japanese scallop</name>
    <name type="synonym">Patinopecten yessoensis</name>
    <dbReference type="NCBI Taxonomy" id="6573"/>
    <lineage>
        <taxon>Eukaryota</taxon>
        <taxon>Metazoa</taxon>
        <taxon>Spiralia</taxon>
        <taxon>Lophotrochozoa</taxon>
        <taxon>Mollusca</taxon>
        <taxon>Bivalvia</taxon>
        <taxon>Autobranchia</taxon>
        <taxon>Pteriomorphia</taxon>
        <taxon>Pectinida</taxon>
        <taxon>Pectinoidea</taxon>
        <taxon>Pectinidae</taxon>
        <taxon>Mizuhopecten</taxon>
    </lineage>
</organism>
<dbReference type="AlphaFoldDB" id="A0A210QYZ1"/>
<dbReference type="InterPro" id="IPR017920">
    <property type="entry name" value="COMM"/>
</dbReference>
<dbReference type="OrthoDB" id="77522at2759"/>
<dbReference type="CDD" id="cd04758">
    <property type="entry name" value="Commd10"/>
    <property type="match status" value="1"/>
</dbReference>
<keyword evidence="3" id="KW-1185">Reference proteome</keyword>
<proteinExistence type="predicted"/>
<name>A0A210QYZ1_MIZYE</name>
<sequence>MALLFTATPAIKRAVASINALEPSKFPLLLTRITQKLHLKDDRTFSEEEETKLQDALALTAGDLELVLQTLEFFLQQAAYHAAKPAVFTQQLQQLDMDEDKVKTVVEAWTSSGREVVQRLRQRTLNPKQLEDINWRLSLQMAQATQVKMKMPNAMFELAVKNENTDTREKIRMEFTHDELYKFYNQLETIQKQLDSLS</sequence>
<accession>A0A210QYZ1</accession>
<reference evidence="2 3" key="1">
    <citation type="journal article" date="2017" name="Nat. Ecol. Evol.">
        <title>Scallop genome provides insights into evolution of bilaterian karyotype and development.</title>
        <authorList>
            <person name="Wang S."/>
            <person name="Zhang J."/>
            <person name="Jiao W."/>
            <person name="Li J."/>
            <person name="Xun X."/>
            <person name="Sun Y."/>
            <person name="Guo X."/>
            <person name="Huan P."/>
            <person name="Dong B."/>
            <person name="Zhang L."/>
            <person name="Hu X."/>
            <person name="Sun X."/>
            <person name="Wang J."/>
            <person name="Zhao C."/>
            <person name="Wang Y."/>
            <person name="Wang D."/>
            <person name="Huang X."/>
            <person name="Wang R."/>
            <person name="Lv J."/>
            <person name="Li Y."/>
            <person name="Zhang Z."/>
            <person name="Liu B."/>
            <person name="Lu W."/>
            <person name="Hui Y."/>
            <person name="Liang J."/>
            <person name="Zhou Z."/>
            <person name="Hou R."/>
            <person name="Li X."/>
            <person name="Liu Y."/>
            <person name="Li H."/>
            <person name="Ning X."/>
            <person name="Lin Y."/>
            <person name="Zhao L."/>
            <person name="Xing Q."/>
            <person name="Dou J."/>
            <person name="Li Y."/>
            <person name="Mao J."/>
            <person name="Guo H."/>
            <person name="Dou H."/>
            <person name="Li T."/>
            <person name="Mu C."/>
            <person name="Jiang W."/>
            <person name="Fu Q."/>
            <person name="Fu X."/>
            <person name="Miao Y."/>
            <person name="Liu J."/>
            <person name="Yu Q."/>
            <person name="Li R."/>
            <person name="Liao H."/>
            <person name="Li X."/>
            <person name="Kong Y."/>
            <person name="Jiang Z."/>
            <person name="Chourrout D."/>
            <person name="Li R."/>
            <person name="Bao Z."/>
        </authorList>
    </citation>
    <scope>NUCLEOTIDE SEQUENCE [LARGE SCALE GENOMIC DNA]</scope>
    <source>
        <strain evidence="2 3">PY_sf001</strain>
    </source>
</reference>
<dbReference type="EMBL" id="NEDP02001165">
    <property type="protein sequence ID" value="OWF53988.1"/>
    <property type="molecule type" value="Genomic_DNA"/>
</dbReference>
<dbReference type="Pfam" id="PF21672">
    <property type="entry name" value="COMM_HN"/>
    <property type="match status" value="1"/>
</dbReference>
<comment type="caution">
    <text evidence="2">The sequence shown here is derived from an EMBL/GenBank/DDBJ whole genome shotgun (WGS) entry which is preliminary data.</text>
</comment>
<evidence type="ECO:0000259" key="1">
    <source>
        <dbReference type="PROSITE" id="PS51269"/>
    </source>
</evidence>
<feature type="domain" description="COMM" evidence="1">
    <location>
        <begin position="129"/>
        <end position="198"/>
    </location>
</feature>
<dbReference type="PANTHER" id="PTHR12333">
    <property type="entry name" value="COMM DOMAIN CONTAINING PROTEIN 10"/>
    <property type="match status" value="1"/>
</dbReference>
<dbReference type="InterPro" id="IPR037361">
    <property type="entry name" value="COMMD10"/>
</dbReference>
<dbReference type="STRING" id="6573.A0A210QYZ1"/>
<protein>
    <submittedName>
        <fullName evidence="2">COMM domain-containing protein 10</fullName>
    </submittedName>
</protein>